<dbReference type="PROSITE" id="PS50102">
    <property type="entry name" value="RRM"/>
    <property type="match status" value="1"/>
</dbReference>
<evidence type="ECO:0000313" key="4">
    <source>
        <dbReference type="EMBL" id="CAH1431816.1"/>
    </source>
</evidence>
<dbReference type="InterPro" id="IPR035979">
    <property type="entry name" value="RBD_domain_sf"/>
</dbReference>
<feature type="region of interest" description="Disordered" evidence="2">
    <location>
        <begin position="370"/>
        <end position="396"/>
    </location>
</feature>
<dbReference type="AlphaFoldDB" id="A0AAU9N256"/>
<proteinExistence type="predicted"/>
<accession>A0AAU9N256</accession>
<dbReference type="PANTHER" id="PTHR34427:SF5">
    <property type="entry name" value="DUF4283 DOMAIN-CONTAINING PROTEIN"/>
    <property type="match status" value="1"/>
</dbReference>
<evidence type="ECO:0000256" key="1">
    <source>
        <dbReference type="PROSITE-ProRule" id="PRU00176"/>
    </source>
</evidence>
<dbReference type="InterPro" id="IPR012677">
    <property type="entry name" value="Nucleotide-bd_a/b_plait_sf"/>
</dbReference>
<dbReference type="CDD" id="cd00590">
    <property type="entry name" value="RRM_SF"/>
    <property type="match status" value="1"/>
</dbReference>
<dbReference type="InterPro" id="IPR000504">
    <property type="entry name" value="RRM_dom"/>
</dbReference>
<comment type="caution">
    <text evidence="4">The sequence shown here is derived from an EMBL/GenBank/DDBJ whole genome shotgun (WGS) entry which is preliminary data.</text>
</comment>
<keyword evidence="5" id="KW-1185">Reference proteome</keyword>
<keyword evidence="1" id="KW-0694">RNA-binding</keyword>
<evidence type="ECO:0000256" key="2">
    <source>
        <dbReference type="SAM" id="MobiDB-lite"/>
    </source>
</evidence>
<dbReference type="EMBL" id="CAKMRJ010003334">
    <property type="protein sequence ID" value="CAH1431816.1"/>
    <property type="molecule type" value="Genomic_DNA"/>
</dbReference>
<dbReference type="SUPFAM" id="SSF54928">
    <property type="entry name" value="RNA-binding domain, RBD"/>
    <property type="match status" value="1"/>
</dbReference>
<feature type="domain" description="RRM" evidence="3">
    <location>
        <begin position="27"/>
        <end position="104"/>
    </location>
</feature>
<protein>
    <recommendedName>
        <fullName evidence="3">RRM domain-containing protein</fullName>
    </recommendedName>
</protein>
<dbReference type="Gene3D" id="3.30.70.330">
    <property type="match status" value="1"/>
</dbReference>
<gene>
    <name evidence="4" type="ORF">LVIROSA_LOCUS18516</name>
</gene>
<dbReference type="Proteomes" id="UP001157418">
    <property type="component" value="Unassembled WGS sequence"/>
</dbReference>
<feature type="compositionally biased region" description="Acidic residues" evidence="2">
    <location>
        <begin position="370"/>
        <end position="381"/>
    </location>
</feature>
<organism evidence="4 5">
    <name type="scientific">Lactuca virosa</name>
    <dbReference type="NCBI Taxonomy" id="75947"/>
    <lineage>
        <taxon>Eukaryota</taxon>
        <taxon>Viridiplantae</taxon>
        <taxon>Streptophyta</taxon>
        <taxon>Embryophyta</taxon>
        <taxon>Tracheophyta</taxon>
        <taxon>Spermatophyta</taxon>
        <taxon>Magnoliopsida</taxon>
        <taxon>eudicotyledons</taxon>
        <taxon>Gunneridae</taxon>
        <taxon>Pentapetalae</taxon>
        <taxon>asterids</taxon>
        <taxon>campanulids</taxon>
        <taxon>Asterales</taxon>
        <taxon>Asteraceae</taxon>
        <taxon>Cichorioideae</taxon>
        <taxon>Cichorieae</taxon>
        <taxon>Lactucinae</taxon>
        <taxon>Lactuca</taxon>
    </lineage>
</organism>
<name>A0AAU9N256_9ASTR</name>
<dbReference type="Pfam" id="PF00076">
    <property type="entry name" value="RRM_1"/>
    <property type="match status" value="1"/>
</dbReference>
<dbReference type="SMART" id="SM00360">
    <property type="entry name" value="RRM"/>
    <property type="match status" value="1"/>
</dbReference>
<sequence>MGKDGWSEVYRRRQKNVRKRWNHNGVTTMSVSNIPDGVNKESVSRLFKNFGELTDVYMATKKDAKKKNFAFVRFKKFSREKEMEAKMQGLKCRGSILTINIARFERMEICKKKVQEKISPNVVQQPVGQSFRDGRTFVEVATGRNQTAFPPPPVLEKKQVSLVEGTIITKWLHSPLTLVGKAICLEKLRNIPLEFRMGTERSYEMKYLGGLMVGIRFKSPTEVDEFLTKKNYWSTWFKYFMVGNRVSGSFGRIAWLKIVGLPLELWSEENFSRITSEFGEVLVPIEILPSLQDISKVNVCVLAECKKHINEEVRVEFNRNIFKAGVIESDYNWSPFPFSPSELFGSESNQDVSGEDENACNMDENMLEEGEIKDESEDDDEGYQKPSCRKEKRTMKSQTGNRRSWWCHVQGLTMTNLGTSNSRIKKSNSRMTIWKH</sequence>
<evidence type="ECO:0000313" key="5">
    <source>
        <dbReference type="Proteomes" id="UP001157418"/>
    </source>
</evidence>
<dbReference type="PANTHER" id="PTHR34427">
    <property type="entry name" value="DUF4283 DOMAIN PROTEIN"/>
    <property type="match status" value="1"/>
</dbReference>
<evidence type="ECO:0000259" key="3">
    <source>
        <dbReference type="PROSITE" id="PS50102"/>
    </source>
</evidence>
<reference evidence="4 5" key="1">
    <citation type="submission" date="2022-01" db="EMBL/GenBank/DDBJ databases">
        <authorList>
            <person name="Xiong W."/>
            <person name="Schranz E."/>
        </authorList>
    </citation>
    <scope>NUCLEOTIDE SEQUENCE [LARGE SCALE GENOMIC DNA]</scope>
</reference>
<dbReference type="GO" id="GO:0003723">
    <property type="term" value="F:RNA binding"/>
    <property type="evidence" value="ECO:0007669"/>
    <property type="project" value="UniProtKB-UniRule"/>
</dbReference>